<dbReference type="EMBL" id="KL648709">
    <property type="protein sequence ID" value="KEY65218.1"/>
    <property type="molecule type" value="Genomic_DNA"/>
</dbReference>
<dbReference type="InterPro" id="IPR036380">
    <property type="entry name" value="Isochorismatase-like_sf"/>
</dbReference>
<gene>
    <name evidence="3" type="ORF">S7711_09345</name>
</gene>
<dbReference type="Proteomes" id="UP000028045">
    <property type="component" value="Unassembled WGS sequence"/>
</dbReference>
<dbReference type="PANTHER" id="PTHR14119">
    <property type="entry name" value="HYDROLASE"/>
    <property type="match status" value="1"/>
</dbReference>
<dbReference type="Pfam" id="PF00857">
    <property type="entry name" value="Isochorismatase"/>
    <property type="match status" value="1"/>
</dbReference>
<dbReference type="AlphaFoldDB" id="A0A084AIT9"/>
<reference evidence="3 4" key="1">
    <citation type="journal article" date="2014" name="BMC Genomics">
        <title>Comparative genome sequencing reveals chemotype-specific gene clusters in the toxigenic black mold Stachybotrys.</title>
        <authorList>
            <person name="Semeiks J."/>
            <person name="Borek D."/>
            <person name="Otwinowski Z."/>
            <person name="Grishin N.V."/>
        </authorList>
    </citation>
    <scope>NUCLEOTIDE SEQUENCE [LARGE SCALE GENOMIC DNA]</scope>
    <source>
        <strain evidence="4">CBS 109288 / IBT 7711</strain>
    </source>
</reference>
<keyword evidence="4" id="KW-1185">Reference proteome</keyword>
<feature type="domain" description="Isochorismatase-like" evidence="2">
    <location>
        <begin position="22"/>
        <end position="162"/>
    </location>
</feature>
<dbReference type="SUPFAM" id="SSF52499">
    <property type="entry name" value="Isochorismatase-like hydrolases"/>
    <property type="match status" value="1"/>
</dbReference>
<evidence type="ECO:0000259" key="2">
    <source>
        <dbReference type="Pfam" id="PF00857"/>
    </source>
</evidence>
<dbReference type="HOGENOM" id="CLU_066901_0_0_1"/>
<name>A0A084AIT9_STACB</name>
<dbReference type="PANTHER" id="PTHR14119:SF3">
    <property type="entry name" value="ISOCHORISMATASE DOMAIN-CONTAINING PROTEIN 2"/>
    <property type="match status" value="1"/>
</dbReference>
<dbReference type="OrthoDB" id="269496at2759"/>
<protein>
    <recommendedName>
        <fullName evidence="2">Isochorismatase-like domain-containing protein</fullName>
    </recommendedName>
</protein>
<evidence type="ECO:0000313" key="4">
    <source>
        <dbReference type="Proteomes" id="UP000028045"/>
    </source>
</evidence>
<accession>A0A084AIT9</accession>
<dbReference type="Gene3D" id="3.40.50.850">
    <property type="entry name" value="Isochorismatase-like"/>
    <property type="match status" value="1"/>
</dbReference>
<dbReference type="InterPro" id="IPR000868">
    <property type="entry name" value="Isochorismatase-like_dom"/>
</dbReference>
<comment type="similarity">
    <text evidence="1">Belongs to the isochorismatase family.</text>
</comment>
<evidence type="ECO:0000256" key="1">
    <source>
        <dbReference type="ARBA" id="ARBA00006336"/>
    </source>
</evidence>
<sequence length="206" mass="21742">MASSSSSSAAAAAELRFTGISVCDLQERFKNVIHEFDLVIATTTKLLNFAQSLSIPVHSTTQTAAKLGPTVASLAPLLPSPPHDKTRFSMAIAPIALALADPSHVALVGIEAHICITQTALDLRDAGHRVYVIADGVSSCNRAEVVVALDRLRAEPGIVVTSSESWMYECLGDASHPGFKSLIKVVKDSSSDTKAVLEALPPLSRI</sequence>
<proteinExistence type="inferred from homology"/>
<dbReference type="InterPro" id="IPR050993">
    <property type="entry name" value="Isochorismatase_domain"/>
</dbReference>
<organism evidence="3 4">
    <name type="scientific">Stachybotrys chartarum (strain CBS 109288 / IBT 7711)</name>
    <name type="common">Toxic black mold</name>
    <name type="synonym">Stilbospora chartarum</name>
    <dbReference type="NCBI Taxonomy" id="1280523"/>
    <lineage>
        <taxon>Eukaryota</taxon>
        <taxon>Fungi</taxon>
        <taxon>Dikarya</taxon>
        <taxon>Ascomycota</taxon>
        <taxon>Pezizomycotina</taxon>
        <taxon>Sordariomycetes</taxon>
        <taxon>Hypocreomycetidae</taxon>
        <taxon>Hypocreales</taxon>
        <taxon>Stachybotryaceae</taxon>
        <taxon>Stachybotrys</taxon>
    </lineage>
</organism>
<evidence type="ECO:0000313" key="3">
    <source>
        <dbReference type="EMBL" id="KEY65218.1"/>
    </source>
</evidence>